<reference evidence="2 3" key="1">
    <citation type="submission" date="2014-08" db="EMBL/GenBank/DDBJ databases">
        <title>Complete genome sequence of Corynebacterium deserti GIMN1.010 (=DSM 45689), isolated from desert sand in western China.</title>
        <authorList>
            <person name="Ruckert C."/>
            <person name="Albersmeier A."/>
            <person name="Kalinowski J."/>
        </authorList>
    </citation>
    <scope>NUCLEOTIDE SEQUENCE [LARGE SCALE GENOMIC DNA]</scope>
    <source>
        <strain evidence="2 3">GIMN1.010</strain>
    </source>
</reference>
<protein>
    <submittedName>
        <fullName evidence="2">Uncharacterized protein</fullName>
    </submittedName>
</protein>
<evidence type="ECO:0000256" key="1">
    <source>
        <dbReference type="SAM" id="MobiDB-lite"/>
    </source>
</evidence>
<dbReference type="AlphaFoldDB" id="A0A0M3Q913"/>
<sequence>MITQQVAKKLPQRALPQGTIYPIVKKVAAILGARMTTLIFAKEAQKSSLWSVQSSRGGTGVGDLPTHGQALAPTPGRPRTGQTPWCTKYR</sequence>
<dbReference type="KEGG" id="cdx:CDES_01730"/>
<organism evidence="2 3">
    <name type="scientific">Corynebacterium deserti GIMN1.010</name>
    <dbReference type="NCBI Taxonomy" id="931089"/>
    <lineage>
        <taxon>Bacteria</taxon>
        <taxon>Bacillati</taxon>
        <taxon>Actinomycetota</taxon>
        <taxon>Actinomycetes</taxon>
        <taxon>Mycobacteriales</taxon>
        <taxon>Corynebacteriaceae</taxon>
        <taxon>Corynebacterium</taxon>
    </lineage>
</organism>
<accession>A0A0M3Q913</accession>
<name>A0A0M3Q913_9CORY</name>
<proteinExistence type="predicted"/>
<keyword evidence="3" id="KW-1185">Reference proteome</keyword>
<dbReference type="Proteomes" id="UP000068067">
    <property type="component" value="Chromosome"/>
</dbReference>
<evidence type="ECO:0000313" key="2">
    <source>
        <dbReference type="EMBL" id="ALC04813.1"/>
    </source>
</evidence>
<gene>
    <name evidence="2" type="ORF">CDES_01730</name>
</gene>
<evidence type="ECO:0000313" key="3">
    <source>
        <dbReference type="Proteomes" id="UP000068067"/>
    </source>
</evidence>
<dbReference type="PATRIC" id="fig|931089.4.peg.350"/>
<feature type="compositionally biased region" description="Low complexity" evidence="1">
    <location>
        <begin position="73"/>
        <end position="84"/>
    </location>
</feature>
<dbReference type="EMBL" id="CP009220">
    <property type="protein sequence ID" value="ALC04813.1"/>
    <property type="molecule type" value="Genomic_DNA"/>
</dbReference>
<feature type="region of interest" description="Disordered" evidence="1">
    <location>
        <begin position="51"/>
        <end position="90"/>
    </location>
</feature>